<dbReference type="RefSeq" id="WP_071805083.1">
    <property type="nucleotide sequence ID" value="NZ_MEIA01000109.1"/>
</dbReference>
<dbReference type="EMBL" id="MEIA01000109">
    <property type="protein sequence ID" value="OJF14213.1"/>
    <property type="molecule type" value="Genomic_DNA"/>
</dbReference>
<proteinExistence type="predicted"/>
<comment type="caution">
    <text evidence="1">The sequence shown here is derived from an EMBL/GenBank/DDBJ whole genome shotgun (WGS) entry which is preliminary data.</text>
</comment>
<keyword evidence="2" id="KW-1185">Reference proteome</keyword>
<accession>A0A1K0FN08</accession>
<gene>
    <name evidence="1" type="ORF">BG844_11185</name>
</gene>
<evidence type="ECO:0000313" key="1">
    <source>
        <dbReference type="EMBL" id="OJF14213.1"/>
    </source>
</evidence>
<evidence type="ECO:0000313" key="2">
    <source>
        <dbReference type="Proteomes" id="UP000182486"/>
    </source>
</evidence>
<dbReference type="AlphaFoldDB" id="A0A1K0FN08"/>
<reference evidence="1 2" key="1">
    <citation type="submission" date="2016-09" db="EMBL/GenBank/DDBJ databases">
        <title>Couchioplanes caeruleus draft genome sequence.</title>
        <authorList>
            <person name="Sheehan J."/>
            <person name="Caffrey P."/>
        </authorList>
    </citation>
    <scope>NUCLEOTIDE SEQUENCE [LARGE SCALE GENOMIC DNA]</scope>
    <source>
        <strain evidence="1 2">DSM 43634</strain>
    </source>
</reference>
<sequence>MRHVTVLIDLRGVLGGVVIELLKEAYGDRAVAEVPREVPLAEAVNRARPQVVVTTLRNDADPAVATHMLTRLLDDHPRLRILVVEGDGQSGSLWELRPTRTLLGELSPQLLVRAIDSDHR</sequence>
<dbReference type="Proteomes" id="UP000182486">
    <property type="component" value="Unassembled WGS sequence"/>
</dbReference>
<name>A0A1K0FN08_9ACTN</name>
<protein>
    <submittedName>
        <fullName evidence="1">Uncharacterized protein</fullName>
    </submittedName>
</protein>
<organism evidence="1 2">
    <name type="scientific">Couchioplanes caeruleus subsp. caeruleus</name>
    <dbReference type="NCBI Taxonomy" id="56427"/>
    <lineage>
        <taxon>Bacteria</taxon>
        <taxon>Bacillati</taxon>
        <taxon>Actinomycetota</taxon>
        <taxon>Actinomycetes</taxon>
        <taxon>Micromonosporales</taxon>
        <taxon>Micromonosporaceae</taxon>
        <taxon>Couchioplanes</taxon>
    </lineage>
</organism>